<accession>A0AAV2Z2K2</accession>
<evidence type="ECO:0000313" key="1">
    <source>
        <dbReference type="EMBL" id="DAZ99623.1"/>
    </source>
</evidence>
<keyword evidence="2" id="KW-1185">Reference proteome</keyword>
<gene>
    <name evidence="1" type="ORF">N0F65_001451</name>
</gene>
<reference evidence="1" key="1">
    <citation type="submission" date="2022-11" db="EMBL/GenBank/DDBJ databases">
        <authorList>
            <person name="Morgan W.R."/>
            <person name="Tartar A."/>
        </authorList>
    </citation>
    <scope>NUCLEOTIDE SEQUENCE</scope>
    <source>
        <strain evidence="1">ARSEF 373</strain>
    </source>
</reference>
<protein>
    <submittedName>
        <fullName evidence="1">Uncharacterized protein</fullName>
    </submittedName>
</protein>
<proteinExistence type="predicted"/>
<name>A0AAV2Z2K2_9STRA</name>
<organism evidence="1 2">
    <name type="scientific">Lagenidium giganteum</name>
    <dbReference type="NCBI Taxonomy" id="4803"/>
    <lineage>
        <taxon>Eukaryota</taxon>
        <taxon>Sar</taxon>
        <taxon>Stramenopiles</taxon>
        <taxon>Oomycota</taxon>
        <taxon>Peronosporomycetes</taxon>
        <taxon>Pythiales</taxon>
        <taxon>Pythiaceae</taxon>
    </lineage>
</organism>
<sequence length="187" mass="21226">MFRLPEFSRHREAHWPFHIANGLHHDLIIGRDLLCHLGLTLAFARRVIGWDGLEIPMAPARSNSERAAVIAALSDERESIAVCDTEERLLKILDAKYAATDLGTCIPDHLNQSEQVLLRQTLERQARLFAGGIGTMRLNPYVVPLKEHTKPYYSRSFPDLQTQVELVKKVIDRILELGVIRAEKESP</sequence>
<dbReference type="AlphaFoldDB" id="A0AAV2Z2K2"/>
<comment type="caution">
    <text evidence="1">The sequence shown here is derived from an EMBL/GenBank/DDBJ whole genome shotgun (WGS) entry which is preliminary data.</text>
</comment>
<evidence type="ECO:0000313" key="2">
    <source>
        <dbReference type="Proteomes" id="UP001146120"/>
    </source>
</evidence>
<reference evidence="1" key="2">
    <citation type="journal article" date="2023" name="Microbiol Resour">
        <title>Decontamination and Annotation of the Draft Genome Sequence of the Oomycete Lagenidium giganteum ARSEF 373.</title>
        <authorList>
            <person name="Morgan W.R."/>
            <person name="Tartar A."/>
        </authorList>
    </citation>
    <scope>NUCLEOTIDE SEQUENCE</scope>
    <source>
        <strain evidence="1">ARSEF 373</strain>
    </source>
</reference>
<dbReference type="EMBL" id="DAKRPA010000080">
    <property type="protein sequence ID" value="DAZ99623.1"/>
    <property type="molecule type" value="Genomic_DNA"/>
</dbReference>
<dbReference type="Proteomes" id="UP001146120">
    <property type="component" value="Unassembled WGS sequence"/>
</dbReference>